<reference evidence="1 2" key="1">
    <citation type="journal article" date="2013" name="Proc. Natl. Acad. Sci. U.S.A.">
        <title>Genome of Phaeocystis globosa virus PgV-16T highlights the common ancestry of the largest known DNA viruses infecting eukaryotes.</title>
        <authorList>
            <person name="Santini S."/>
            <person name="Jeudy S."/>
            <person name="Bartoli J."/>
            <person name="Poirot O."/>
            <person name="Lescot M."/>
            <person name="Abergel C."/>
            <person name="Barbe V."/>
            <person name="Wommack K.E."/>
            <person name="Noordeloos A.A."/>
            <person name="Brussaard C.P."/>
            <person name="Claverie J.M."/>
        </authorList>
    </citation>
    <scope>NUCLEOTIDE SEQUENCE [LARGE SCALE GENOMIC DNA]</scope>
    <source>
        <strain evidence="1 2">16T</strain>
    </source>
</reference>
<organism evidence="1 2">
    <name type="scientific">Phaeocystis globosa virus PgV-16T</name>
    <dbReference type="NCBI Taxonomy" id="3071227"/>
    <lineage>
        <taxon>Viruses</taxon>
        <taxon>Varidnaviria</taxon>
        <taxon>Bamfordvirae</taxon>
        <taxon>Nucleocytoviricota</taxon>
        <taxon>Megaviricetes</taxon>
        <taxon>Imitervirales</taxon>
        <taxon>Mesomimiviridae</taxon>
        <taxon>Tethysvirus</taxon>
        <taxon>Tethysvirus hollandense</taxon>
    </lineage>
</organism>
<evidence type="ECO:0000313" key="1">
    <source>
        <dbReference type="EMBL" id="AGM15484.1"/>
    </source>
</evidence>
<name>A0AC59EX20_9VIRU</name>
<sequence length="364" mass="40734">MDSTVAGAKDQINKLQDELPLPSAATSMIYFLLLTIIYGFLMIFATLSSSSLSAVISNSNSPIFTLVYIIFLISGTYFINVNISKNICMDNTIQWGSILAITIFPWLIIFGMLFMLLELFPGWINPFSNTVGFMVVNALGATQAVKQMLKPSGEDGNATLKKALENVENNYSRFINEIDSDQDNYTKFVKQLYRENFIAGNSSDNGKFEEFLNGSISVNLFALINAKKLIGKLFWYILAGTLIASISYNYIINMSCEKSAEQSAKDYDELYENSTAPVYGKKWQRLAEEPPTSSNQDYTTQLSVFISNHNKDFLSDDGITALSEAKFTKHQLNLAGMSYDELPTNSYIQIVNDNGEESYFRPIA</sequence>
<dbReference type="EMBL" id="KC662249">
    <property type="protein sequence ID" value="AGM15484.1"/>
    <property type="molecule type" value="Genomic_DNA"/>
</dbReference>
<keyword evidence="2" id="KW-1185">Reference proteome</keyword>
<accession>A0AC59EX20</accession>
<gene>
    <name evidence="1" type="ORF">PGCG_00173</name>
</gene>
<proteinExistence type="predicted"/>
<protein>
    <submittedName>
        <fullName evidence="1">Uncharacterized protein</fullName>
    </submittedName>
</protein>
<evidence type="ECO:0000313" key="2">
    <source>
        <dbReference type="Proteomes" id="UP000204225"/>
    </source>
</evidence>
<dbReference type="Proteomes" id="UP000204225">
    <property type="component" value="Segment"/>
</dbReference>